<organism evidence="3 4">
    <name type="scientific">Bittarella massiliensis</name>
    <name type="common">ex Durand et al. 2017</name>
    <dbReference type="NCBI Taxonomy" id="1720313"/>
    <lineage>
        <taxon>Bacteria</taxon>
        <taxon>Bacillati</taxon>
        <taxon>Bacillota</taxon>
        <taxon>Clostridia</taxon>
        <taxon>Eubacteriales</taxon>
        <taxon>Oscillospiraceae</taxon>
        <taxon>Bittarella (ex Durand et al. 2017)</taxon>
    </lineage>
</organism>
<dbReference type="Proteomes" id="UP000184089">
    <property type="component" value="Unassembled WGS sequence"/>
</dbReference>
<protein>
    <recommendedName>
        <fullName evidence="6">Zinc ribbon domain-containing protein</fullName>
    </recommendedName>
</protein>
<reference evidence="3" key="2">
    <citation type="submission" date="2016-11" db="EMBL/GenBank/DDBJ databases">
        <authorList>
            <person name="Varghese N."/>
            <person name="Submissions S."/>
        </authorList>
    </citation>
    <scope>NUCLEOTIDE SEQUENCE</scope>
    <source>
        <strain evidence="3">DSM 4029</strain>
    </source>
</reference>
<dbReference type="AlphaFoldDB" id="A0AAQ1RVQ0"/>
<dbReference type="RefSeq" id="WP_021658464.1">
    <property type="nucleotide sequence ID" value="NZ_FQVY01000002.1"/>
</dbReference>
<evidence type="ECO:0000313" key="5">
    <source>
        <dbReference type="Proteomes" id="UP000474718"/>
    </source>
</evidence>
<accession>A0AAQ1RVQ0</accession>
<dbReference type="EMBL" id="FQVY01000002">
    <property type="protein sequence ID" value="SHG04058.1"/>
    <property type="molecule type" value="Genomic_DNA"/>
</dbReference>
<keyword evidence="5" id="KW-1185">Reference proteome</keyword>
<keyword evidence="1" id="KW-0812">Transmembrane</keyword>
<evidence type="ECO:0000313" key="2">
    <source>
        <dbReference type="EMBL" id="MZL70625.1"/>
    </source>
</evidence>
<evidence type="ECO:0000313" key="4">
    <source>
        <dbReference type="Proteomes" id="UP000184089"/>
    </source>
</evidence>
<reference evidence="4" key="1">
    <citation type="submission" date="2016-11" db="EMBL/GenBank/DDBJ databases">
        <authorList>
            <person name="Jaros S."/>
            <person name="Januszkiewicz K."/>
            <person name="Wedrychowicz H."/>
        </authorList>
    </citation>
    <scope>NUCLEOTIDE SEQUENCE [LARGE SCALE GENOMIC DNA]</scope>
    <source>
        <strain evidence="4">DSM 4029</strain>
    </source>
</reference>
<keyword evidence="1" id="KW-0472">Membrane</keyword>
<dbReference type="EMBL" id="WWVX01000009">
    <property type="protein sequence ID" value="MZL70625.1"/>
    <property type="molecule type" value="Genomic_DNA"/>
</dbReference>
<keyword evidence="1" id="KW-1133">Transmembrane helix</keyword>
<name>A0AAQ1RVQ0_9FIRM</name>
<comment type="caution">
    <text evidence="3">The sequence shown here is derived from an EMBL/GenBank/DDBJ whole genome shotgun (WGS) entry which is preliminary data.</text>
</comment>
<dbReference type="Proteomes" id="UP000474718">
    <property type="component" value="Unassembled WGS sequence"/>
</dbReference>
<evidence type="ECO:0008006" key="6">
    <source>
        <dbReference type="Google" id="ProtNLM"/>
    </source>
</evidence>
<sequence length="191" mass="20870">MPGWGWVLLALVAVAILLFAAVKGLQRLWWGVRHSAVGLAADVIRAAVGQEGELPPEPRSLQNGDSIYGPQIQRDFTGFNISRAKELAEGAVRRACPGGTVRKTVISGYDRRAERRVITFQCGVKDGQRERKFEVDYRYQAPGFGQGETPEVCPRCGGPIPAVHGGNCQFCGARLDSAMEGSWEWAPCREV</sequence>
<reference evidence="2 5" key="3">
    <citation type="journal article" date="2019" name="Nat. Med.">
        <title>A library of human gut bacterial isolates paired with longitudinal multiomics data enables mechanistic microbiome research.</title>
        <authorList>
            <person name="Poyet M."/>
            <person name="Groussin M."/>
            <person name="Gibbons S.M."/>
            <person name="Avila-Pacheco J."/>
            <person name="Jiang X."/>
            <person name="Kearney S.M."/>
            <person name="Perrotta A.R."/>
            <person name="Berdy B."/>
            <person name="Zhao S."/>
            <person name="Lieberman T.D."/>
            <person name="Swanson P.K."/>
            <person name="Smith M."/>
            <person name="Roesemann S."/>
            <person name="Alexander J.E."/>
            <person name="Rich S.A."/>
            <person name="Livny J."/>
            <person name="Vlamakis H."/>
            <person name="Clish C."/>
            <person name="Bullock K."/>
            <person name="Deik A."/>
            <person name="Scott J."/>
            <person name="Pierce K.A."/>
            <person name="Xavier R.J."/>
            <person name="Alm E.J."/>
        </authorList>
    </citation>
    <scope>NUCLEOTIDE SEQUENCE [LARGE SCALE GENOMIC DNA]</scope>
    <source>
        <strain evidence="2 5">BIOML-A2</strain>
    </source>
</reference>
<evidence type="ECO:0000256" key="1">
    <source>
        <dbReference type="SAM" id="Phobius"/>
    </source>
</evidence>
<proteinExistence type="predicted"/>
<gene>
    <name evidence="2" type="ORF">GT747_12780</name>
    <name evidence="3" type="ORF">SAMN05444424_1248</name>
</gene>
<feature type="transmembrane region" description="Helical" evidence="1">
    <location>
        <begin position="6"/>
        <end position="25"/>
    </location>
</feature>
<evidence type="ECO:0000313" key="3">
    <source>
        <dbReference type="EMBL" id="SHG04058.1"/>
    </source>
</evidence>